<evidence type="ECO:0000313" key="2">
    <source>
        <dbReference type="EMBL" id="KAH1074393.1"/>
    </source>
</evidence>
<keyword evidence="3" id="KW-1185">Reference proteome</keyword>
<reference evidence="2 3" key="1">
    <citation type="journal article" date="2021" name="Plant Biotechnol. J.">
        <title>Multi-omics assisted identification of the key and species-specific regulatory components of drought-tolerant mechanisms in Gossypium stocksii.</title>
        <authorList>
            <person name="Yu D."/>
            <person name="Ke L."/>
            <person name="Zhang D."/>
            <person name="Wu Y."/>
            <person name="Sun Y."/>
            <person name="Mei J."/>
            <person name="Sun J."/>
            <person name="Sun Y."/>
        </authorList>
    </citation>
    <scope>NUCLEOTIDE SEQUENCE [LARGE SCALE GENOMIC DNA]</scope>
    <source>
        <strain evidence="3">cv. E1</strain>
        <tissue evidence="2">Leaf</tissue>
    </source>
</reference>
<dbReference type="Proteomes" id="UP000828251">
    <property type="component" value="Unassembled WGS sequence"/>
</dbReference>
<comment type="caution">
    <text evidence="2">The sequence shown here is derived from an EMBL/GenBank/DDBJ whole genome shotgun (WGS) entry which is preliminary data.</text>
</comment>
<protein>
    <recommendedName>
        <fullName evidence="1">RNase H type-1 domain-containing protein</fullName>
    </recommendedName>
</protein>
<dbReference type="GO" id="GO:0003676">
    <property type="term" value="F:nucleic acid binding"/>
    <property type="evidence" value="ECO:0007669"/>
    <property type="project" value="InterPro"/>
</dbReference>
<dbReference type="InterPro" id="IPR002156">
    <property type="entry name" value="RNaseH_domain"/>
</dbReference>
<feature type="non-terminal residue" evidence="2">
    <location>
        <position position="1"/>
    </location>
</feature>
<name>A0A9D3VA75_9ROSI</name>
<dbReference type="AlphaFoldDB" id="A0A9D3VA75"/>
<evidence type="ECO:0000259" key="1">
    <source>
        <dbReference type="Pfam" id="PF13456"/>
    </source>
</evidence>
<sequence>LHHIKGNSTRHQPKSHVVNAVQDLLSRDWDTKLKHVHQECNRLTDCLAKATERMGISAHCWSQPSDFALNALHEDINGLSITKLISK</sequence>
<evidence type="ECO:0000313" key="3">
    <source>
        <dbReference type="Proteomes" id="UP000828251"/>
    </source>
</evidence>
<gene>
    <name evidence="2" type="ORF">J1N35_026721</name>
</gene>
<dbReference type="Pfam" id="PF13456">
    <property type="entry name" value="RVT_3"/>
    <property type="match status" value="1"/>
</dbReference>
<organism evidence="2 3">
    <name type="scientific">Gossypium stocksii</name>
    <dbReference type="NCBI Taxonomy" id="47602"/>
    <lineage>
        <taxon>Eukaryota</taxon>
        <taxon>Viridiplantae</taxon>
        <taxon>Streptophyta</taxon>
        <taxon>Embryophyta</taxon>
        <taxon>Tracheophyta</taxon>
        <taxon>Spermatophyta</taxon>
        <taxon>Magnoliopsida</taxon>
        <taxon>eudicotyledons</taxon>
        <taxon>Gunneridae</taxon>
        <taxon>Pentapetalae</taxon>
        <taxon>rosids</taxon>
        <taxon>malvids</taxon>
        <taxon>Malvales</taxon>
        <taxon>Malvaceae</taxon>
        <taxon>Malvoideae</taxon>
        <taxon>Gossypium</taxon>
    </lineage>
</organism>
<dbReference type="EMBL" id="JAIQCV010000008">
    <property type="protein sequence ID" value="KAH1074393.1"/>
    <property type="molecule type" value="Genomic_DNA"/>
</dbReference>
<dbReference type="GO" id="GO:0004523">
    <property type="term" value="F:RNA-DNA hybrid ribonuclease activity"/>
    <property type="evidence" value="ECO:0007669"/>
    <property type="project" value="InterPro"/>
</dbReference>
<accession>A0A9D3VA75</accession>
<proteinExistence type="predicted"/>
<feature type="domain" description="RNase H type-1" evidence="1">
    <location>
        <begin position="3"/>
        <end position="50"/>
    </location>
</feature>